<dbReference type="AlphaFoldDB" id="A0A0F5Q4L3"/>
<name>A0A0F5Q4L3_9HYPH</name>
<evidence type="ECO:0000259" key="1">
    <source>
        <dbReference type="PROSITE" id="PS51340"/>
    </source>
</evidence>
<protein>
    <submittedName>
        <fullName evidence="2">Molybdenum cofactor biosysynthesis protein</fullName>
    </submittedName>
</protein>
<organism evidence="2 3">
    <name type="scientific">Devosia epidermidihirudinis</name>
    <dbReference type="NCBI Taxonomy" id="1293439"/>
    <lineage>
        <taxon>Bacteria</taxon>
        <taxon>Pseudomonadati</taxon>
        <taxon>Pseudomonadota</taxon>
        <taxon>Alphaproteobacteria</taxon>
        <taxon>Hyphomicrobiales</taxon>
        <taxon>Devosiaceae</taxon>
        <taxon>Devosia</taxon>
    </lineage>
</organism>
<dbReference type="PANTHER" id="PTHR30212">
    <property type="entry name" value="PROTEIN YIIM"/>
    <property type="match status" value="1"/>
</dbReference>
<dbReference type="GO" id="GO:0003824">
    <property type="term" value="F:catalytic activity"/>
    <property type="evidence" value="ECO:0007669"/>
    <property type="project" value="InterPro"/>
</dbReference>
<evidence type="ECO:0000313" key="3">
    <source>
        <dbReference type="Proteomes" id="UP000033411"/>
    </source>
</evidence>
<gene>
    <name evidence="2" type="ORF">WH87_14860</name>
</gene>
<dbReference type="InterPro" id="IPR005302">
    <property type="entry name" value="MoCF_Sase_C"/>
</dbReference>
<dbReference type="GO" id="GO:0030151">
    <property type="term" value="F:molybdenum ion binding"/>
    <property type="evidence" value="ECO:0007669"/>
    <property type="project" value="InterPro"/>
</dbReference>
<dbReference type="Proteomes" id="UP000033411">
    <property type="component" value="Unassembled WGS sequence"/>
</dbReference>
<dbReference type="InterPro" id="IPR052353">
    <property type="entry name" value="Benzoxazolinone_Detox_Enz"/>
</dbReference>
<dbReference type="Gene3D" id="2.40.33.20">
    <property type="entry name" value="PK beta-barrel domain-like"/>
    <property type="match status" value="1"/>
</dbReference>
<accession>A0A0F5Q4L3</accession>
<feature type="domain" description="MOSC" evidence="1">
    <location>
        <begin position="27"/>
        <end position="161"/>
    </location>
</feature>
<keyword evidence="3" id="KW-1185">Reference proteome</keyword>
<proteinExistence type="predicted"/>
<dbReference type="PANTHER" id="PTHR30212:SF2">
    <property type="entry name" value="PROTEIN YIIM"/>
    <property type="match status" value="1"/>
</dbReference>
<comment type="caution">
    <text evidence="2">The sequence shown here is derived from an EMBL/GenBank/DDBJ whole genome shotgun (WGS) entry which is preliminary data.</text>
</comment>
<dbReference type="GO" id="GO:0030170">
    <property type="term" value="F:pyridoxal phosphate binding"/>
    <property type="evidence" value="ECO:0007669"/>
    <property type="project" value="InterPro"/>
</dbReference>
<dbReference type="EMBL" id="LANJ01000044">
    <property type="protein sequence ID" value="KKC35852.1"/>
    <property type="molecule type" value="Genomic_DNA"/>
</dbReference>
<dbReference type="RefSeq" id="WP_046140788.1">
    <property type="nucleotide sequence ID" value="NZ_LANJ01000044.1"/>
</dbReference>
<dbReference type="Pfam" id="PF03473">
    <property type="entry name" value="MOSC"/>
    <property type="match status" value="1"/>
</dbReference>
<dbReference type="STRING" id="1293439.WH87_14860"/>
<dbReference type="InterPro" id="IPR011037">
    <property type="entry name" value="Pyrv_Knase-like_insert_dom_sf"/>
</dbReference>
<dbReference type="PROSITE" id="PS51340">
    <property type="entry name" value="MOSC"/>
    <property type="match status" value="1"/>
</dbReference>
<dbReference type="OrthoDB" id="9786134at2"/>
<dbReference type="PATRIC" id="fig|1293439.3.peg.3027"/>
<dbReference type="SUPFAM" id="SSF50800">
    <property type="entry name" value="PK beta-barrel domain-like"/>
    <property type="match status" value="1"/>
</dbReference>
<evidence type="ECO:0000313" key="2">
    <source>
        <dbReference type="EMBL" id="KKC35852.1"/>
    </source>
</evidence>
<reference evidence="2 3" key="1">
    <citation type="submission" date="2015-03" db="EMBL/GenBank/DDBJ databases">
        <authorList>
            <person name="Lepp D."/>
            <person name="Hassan Y.I."/>
            <person name="Li X.-Z."/>
            <person name="Zhou T."/>
        </authorList>
    </citation>
    <scope>NUCLEOTIDE SEQUENCE [LARGE SCALE GENOMIC DNA]</scope>
    <source>
        <strain evidence="2 3">E84</strain>
    </source>
</reference>
<sequence length="211" mass="23527">MARLLSVNRGKAEPIPAKSALTGIYKRAVYGPVQIDAQGLEHDAILDRRHHGGVDQAIYVYCADDYLWWANELGQRIEPGTFGENLTLSGIEGTSLAVGDRLAIGTVELEVTSHRTPCMVFAARMGDPRFVKRFHRAGRPGAYCRVLKEGSLEVGMAVTLTPYQGERITVAELMAQDGVREIDPNFMRRALTAPVHYKMRADYEHRLARLF</sequence>